<protein>
    <submittedName>
        <fullName evidence="2">Uncharacterized protein</fullName>
    </submittedName>
</protein>
<feature type="transmembrane region" description="Helical" evidence="1">
    <location>
        <begin position="226"/>
        <end position="247"/>
    </location>
</feature>
<keyword evidence="1" id="KW-0812">Transmembrane</keyword>
<dbReference type="Proteomes" id="UP001295423">
    <property type="component" value="Unassembled WGS sequence"/>
</dbReference>
<evidence type="ECO:0000313" key="3">
    <source>
        <dbReference type="Proteomes" id="UP001295423"/>
    </source>
</evidence>
<sequence length="349" mass="40028">MATGTNARKKFLLGAIYSFQLSAVVGEENWNDDGNTTTDTVPLQRYEQLMIIILTVVFTLLVSFAGSIVLYMSYLDRNIVKRYRTEGKFCEGRVIGCTFGRVNADNQREYVVTVEYRRTLNENYKVTIHKEFRVQDTDMYRLDDRLDGEAKDTTSSYLWHGTTEEDKVWIEDPESIIIERQLTKEDFAGFKEFSAEPKGLELLVIREHLQSAIPVKEIEQKMTWQYHATAVGFIVFAMLVCFFCFLVIRHEILTDADKANQNIEWNILYACAALIAFQIPAIHCFLRSTLQKSLEDGYFKTGIVGTDGQDDSTIPTLVSGKSRDPPKFMSQLGSISEHQENDNDYTLFK</sequence>
<feature type="transmembrane region" description="Helical" evidence="1">
    <location>
        <begin position="267"/>
        <end position="286"/>
    </location>
</feature>
<keyword evidence="1" id="KW-0472">Membrane</keyword>
<keyword evidence="3" id="KW-1185">Reference proteome</keyword>
<organism evidence="2 3">
    <name type="scientific">Cylindrotheca closterium</name>
    <dbReference type="NCBI Taxonomy" id="2856"/>
    <lineage>
        <taxon>Eukaryota</taxon>
        <taxon>Sar</taxon>
        <taxon>Stramenopiles</taxon>
        <taxon>Ochrophyta</taxon>
        <taxon>Bacillariophyta</taxon>
        <taxon>Bacillariophyceae</taxon>
        <taxon>Bacillariophycidae</taxon>
        <taxon>Bacillariales</taxon>
        <taxon>Bacillariaceae</taxon>
        <taxon>Cylindrotheca</taxon>
    </lineage>
</organism>
<gene>
    <name evidence="2" type="ORF">CYCCA115_LOCUS12036</name>
</gene>
<accession>A0AAD2FQ88</accession>
<keyword evidence="1" id="KW-1133">Transmembrane helix</keyword>
<reference evidence="2" key="1">
    <citation type="submission" date="2023-08" db="EMBL/GenBank/DDBJ databases">
        <authorList>
            <person name="Audoor S."/>
            <person name="Bilcke G."/>
        </authorList>
    </citation>
    <scope>NUCLEOTIDE SEQUENCE</scope>
</reference>
<dbReference type="EMBL" id="CAKOGP040001758">
    <property type="protein sequence ID" value="CAJ1949322.1"/>
    <property type="molecule type" value="Genomic_DNA"/>
</dbReference>
<evidence type="ECO:0000313" key="2">
    <source>
        <dbReference type="EMBL" id="CAJ1949322.1"/>
    </source>
</evidence>
<comment type="caution">
    <text evidence="2">The sequence shown here is derived from an EMBL/GenBank/DDBJ whole genome shotgun (WGS) entry which is preliminary data.</text>
</comment>
<feature type="transmembrane region" description="Helical" evidence="1">
    <location>
        <begin position="50"/>
        <end position="74"/>
    </location>
</feature>
<name>A0AAD2FQ88_9STRA</name>
<dbReference type="AlphaFoldDB" id="A0AAD2FQ88"/>
<evidence type="ECO:0000256" key="1">
    <source>
        <dbReference type="SAM" id="Phobius"/>
    </source>
</evidence>
<proteinExistence type="predicted"/>